<dbReference type="GO" id="GO:0003779">
    <property type="term" value="F:actin binding"/>
    <property type="evidence" value="ECO:0007669"/>
    <property type="project" value="InterPro"/>
</dbReference>
<dbReference type="SMART" id="SM01140">
    <property type="entry name" value="Drf_GBD"/>
    <property type="match status" value="1"/>
</dbReference>
<dbReference type="AlphaFoldDB" id="A0AAX6MWJ0"/>
<feature type="region of interest" description="Disordered" evidence="1">
    <location>
        <begin position="777"/>
        <end position="836"/>
    </location>
</feature>
<feature type="compositionally biased region" description="Basic and acidic residues" evidence="1">
    <location>
        <begin position="171"/>
        <end position="182"/>
    </location>
</feature>
<dbReference type="Gene3D" id="1.25.10.10">
    <property type="entry name" value="Leucine-rich Repeat Variant"/>
    <property type="match status" value="1"/>
</dbReference>
<evidence type="ECO:0000313" key="3">
    <source>
        <dbReference type="EMBL" id="KAK6957008.1"/>
    </source>
</evidence>
<evidence type="ECO:0000313" key="4">
    <source>
        <dbReference type="Proteomes" id="UP001369815"/>
    </source>
</evidence>
<comment type="caution">
    <text evidence="3">The sequence shown here is derived from an EMBL/GenBank/DDBJ whole genome shotgun (WGS) entry which is preliminary data.</text>
</comment>
<name>A0AAX6MWJ0_9PEZI</name>
<dbReference type="GO" id="GO:0031267">
    <property type="term" value="F:small GTPase binding"/>
    <property type="evidence" value="ECO:0007669"/>
    <property type="project" value="InterPro"/>
</dbReference>
<feature type="compositionally biased region" description="Basic and acidic residues" evidence="1">
    <location>
        <begin position="124"/>
        <end position="142"/>
    </location>
</feature>
<accession>A0AAX6MWJ0</accession>
<dbReference type="InterPro" id="IPR010473">
    <property type="entry name" value="GTPase-bd"/>
</dbReference>
<dbReference type="SUPFAM" id="SSF48371">
    <property type="entry name" value="ARM repeat"/>
    <property type="match status" value="1"/>
</dbReference>
<feature type="compositionally biased region" description="Polar residues" evidence="1">
    <location>
        <begin position="11"/>
        <end position="20"/>
    </location>
</feature>
<evidence type="ECO:0000256" key="1">
    <source>
        <dbReference type="SAM" id="MobiDB-lite"/>
    </source>
</evidence>
<proteinExistence type="predicted"/>
<protein>
    <recommendedName>
        <fullName evidence="2">Formin GTPase-binding domain-containing protein</fullName>
    </recommendedName>
</protein>
<dbReference type="EMBL" id="JBANMG010000002">
    <property type="protein sequence ID" value="KAK6957008.1"/>
    <property type="molecule type" value="Genomic_DNA"/>
</dbReference>
<dbReference type="Pfam" id="PF06371">
    <property type="entry name" value="Drf_GBD"/>
    <property type="match status" value="1"/>
</dbReference>
<feature type="compositionally biased region" description="Basic and acidic residues" evidence="1">
    <location>
        <begin position="800"/>
        <end position="810"/>
    </location>
</feature>
<dbReference type="InterPro" id="IPR011989">
    <property type="entry name" value="ARM-like"/>
</dbReference>
<organism evidence="3 4">
    <name type="scientific">Daldinia eschscholtzii</name>
    <dbReference type="NCBI Taxonomy" id="292717"/>
    <lineage>
        <taxon>Eukaryota</taxon>
        <taxon>Fungi</taxon>
        <taxon>Dikarya</taxon>
        <taxon>Ascomycota</taxon>
        <taxon>Pezizomycotina</taxon>
        <taxon>Sordariomycetes</taxon>
        <taxon>Xylariomycetidae</taxon>
        <taxon>Xylariales</taxon>
        <taxon>Hypoxylaceae</taxon>
        <taxon>Daldinia</taxon>
    </lineage>
</organism>
<feature type="domain" description="Formin GTPase-binding" evidence="2">
    <location>
        <begin position="311"/>
        <end position="583"/>
    </location>
</feature>
<reference evidence="3 4" key="1">
    <citation type="journal article" date="2024" name="Front Chem Biol">
        <title>Unveiling the potential of Daldinia eschscholtzii MFLUCC 19-0629 through bioactivity and bioinformatics studies for enhanced sustainable agriculture production.</title>
        <authorList>
            <person name="Brooks S."/>
            <person name="Weaver J.A."/>
            <person name="Klomchit A."/>
            <person name="Alharthi S.A."/>
            <person name="Onlamun T."/>
            <person name="Nurani R."/>
            <person name="Vong T.K."/>
            <person name="Alberti F."/>
            <person name="Greco C."/>
        </authorList>
    </citation>
    <scope>NUCLEOTIDE SEQUENCE [LARGE SCALE GENOMIC DNA]</scope>
    <source>
        <strain evidence="3">MFLUCC 19-0629</strain>
    </source>
</reference>
<gene>
    <name evidence="3" type="ORF">Daesc_002293</name>
</gene>
<dbReference type="Proteomes" id="UP001369815">
    <property type="component" value="Unassembled WGS sequence"/>
</dbReference>
<feature type="compositionally biased region" description="Polar residues" evidence="1">
    <location>
        <begin position="105"/>
        <end position="119"/>
    </location>
</feature>
<feature type="compositionally biased region" description="Low complexity" evidence="1">
    <location>
        <begin position="231"/>
        <end position="241"/>
    </location>
</feature>
<feature type="region of interest" description="Disordered" evidence="1">
    <location>
        <begin position="362"/>
        <end position="446"/>
    </location>
</feature>
<feature type="compositionally biased region" description="Polar residues" evidence="1">
    <location>
        <begin position="371"/>
        <end position="382"/>
    </location>
</feature>
<dbReference type="GO" id="GO:0030036">
    <property type="term" value="P:actin cytoskeleton organization"/>
    <property type="evidence" value="ECO:0007669"/>
    <property type="project" value="InterPro"/>
</dbReference>
<keyword evidence="4" id="KW-1185">Reference proteome</keyword>
<sequence>MASINEYHVSANISPSAARQQQHHRSKSKGNILRTLIHRRNNSDGSPLPPTDLIPPNYVPESSSSRQEIGGFPNFSRPAALGEIQQNQISIVPRSPPKQPFETPSAPSSPTKKTFNTVSAKPMTAKEAEKLAKQAKQNEGKPKKTKSATNLVGFLSRPKSTKNLQESATEDEMRFKKNKENHPPPQTPQRPPIYAQFSSGALEKQNEQDCAAKNINNNSNNSGLGVPKYPSSKSGGSSTARTSKERPKSYHAPYVQSPDMRNSSGGASGGGSGKASPSKIQRGLRLFTGGANGGGSVSQSRPASAAGGLAEPVLDPKDIDKHLEAMLDRRNIPEHQRYKMRNLADTIKMEFIRQDWAESRGLHNTRPESVGSDSSISVAQASENRKAKKSRGRSFTLSRGKKSETSSPKKQKGEGSIGRHFRSRSTDSVASERPCSAGSGSGGGIFSKVKSQQGPVDFVAYLRKVQKPQSVEVGKLHKLRLLLRNETVAWTEEFIRQGGMQEIVALLHRIMEVEWREEHEDALLHENLLCLKALCTTALALQYLHSIQATLFPALLHMLFDPEKKGPSEFTTRNIITSVLFTYIQSAAPSDRPVRAKTVLGHLRDPEPKEAERPIGFVLDMRRERPYRVWCKEAVSVTKEVFWIFLHHLNVVYLPQEKEAKERAGPSGMDSATYMQTHFPQERPPVPAAPYVGGVEWDATNYLASHLDLMNAIIACTPTAEERNALRGLFNISGWERCMGGSLRLCKEKFYPGVHDGLRTWVAAAAEDGWDVRGVRYGPPAEARSPRKNQAGGGGNKGKKKEEAPPRIDMPKFNLGSDAARSAATPAGRSSENWLS</sequence>
<dbReference type="InterPro" id="IPR016024">
    <property type="entry name" value="ARM-type_fold"/>
</dbReference>
<evidence type="ECO:0000259" key="2">
    <source>
        <dbReference type="SMART" id="SM01140"/>
    </source>
</evidence>
<feature type="region of interest" description="Disordered" evidence="1">
    <location>
        <begin position="1"/>
        <end position="316"/>
    </location>
</feature>